<keyword evidence="5" id="KW-0472">Membrane</keyword>
<dbReference type="Pfam" id="PF00535">
    <property type="entry name" value="Glycos_transf_2"/>
    <property type="match status" value="1"/>
</dbReference>
<dbReference type="GO" id="GO:0005886">
    <property type="term" value="C:plasma membrane"/>
    <property type="evidence" value="ECO:0007669"/>
    <property type="project" value="UniProtKB-SubCell"/>
</dbReference>
<dbReference type="Gene3D" id="3.90.550.10">
    <property type="entry name" value="Spore Coat Polysaccharide Biosynthesis Protein SpsA, Chain A"/>
    <property type="match status" value="1"/>
</dbReference>
<feature type="domain" description="Glycosyltransferase 2-like" evidence="10">
    <location>
        <begin position="7"/>
        <end position="142"/>
    </location>
</feature>
<accession>A0A2H1KAQ5</accession>
<evidence type="ECO:0000256" key="2">
    <source>
        <dbReference type="ARBA" id="ARBA00022475"/>
    </source>
</evidence>
<name>A0A2H1KAQ5_BRELN</name>
<keyword evidence="2" id="KW-1003">Cell membrane</keyword>
<dbReference type="SUPFAM" id="SSF53448">
    <property type="entry name" value="Nucleotide-diphospho-sugar transferases"/>
    <property type="match status" value="1"/>
</dbReference>
<keyword evidence="4 11" id="KW-0808">Transferase</keyword>
<dbReference type="PANTHER" id="PTHR43646:SF2">
    <property type="entry name" value="GLYCOSYLTRANSFERASE 2-LIKE DOMAIN-CONTAINING PROTEIN"/>
    <property type="match status" value="1"/>
</dbReference>
<reference evidence="11 12" key="1">
    <citation type="submission" date="2017-03" db="EMBL/GenBank/DDBJ databases">
        <authorList>
            <person name="Afonso C.L."/>
            <person name="Miller P.J."/>
            <person name="Scott M.A."/>
            <person name="Spackman E."/>
            <person name="Goraichik I."/>
            <person name="Dimitrov K.M."/>
            <person name="Suarez D.L."/>
            <person name="Swayne D.E."/>
        </authorList>
    </citation>
    <scope>NUCLEOTIDE SEQUENCE [LARGE SCALE GENOMIC DNA]</scope>
    <source>
        <strain evidence="11 12">ATCC 9172</strain>
    </source>
</reference>
<organism evidence="11 12">
    <name type="scientific">Brevibacterium linens ATCC 9172</name>
    <dbReference type="NCBI Taxonomy" id="1255617"/>
    <lineage>
        <taxon>Bacteria</taxon>
        <taxon>Bacillati</taxon>
        <taxon>Actinomycetota</taxon>
        <taxon>Actinomycetes</taxon>
        <taxon>Micrococcales</taxon>
        <taxon>Brevibacteriaceae</taxon>
        <taxon>Brevibacterium</taxon>
    </lineage>
</organism>
<evidence type="ECO:0000256" key="8">
    <source>
        <dbReference type="ARBA" id="ARBA00038120"/>
    </source>
</evidence>
<sequence length="237" mass="25426">MITHLGIVIPAHNEQDEILGCLDSVAQACAQVPDGFAQSSTRILVVADACTDETVSRVADFAEQHPQVTILETSFKNVGSARNFAWNHFKQMAEAERDVNFDLTWIAFTDADSRVPTHWLTTHLAVAEAGSDCLVGTVSPRPDTGSAALIAKWHSHHTLLEDHPHVFGANLGIRGSYLNIIGGMPQLPLGEDAATVAAVLAAGGGNVRRTDTCRVLTSARLEGRVQGGFSSFMQSLR</sequence>
<keyword evidence="3" id="KW-0328">Glycosyltransferase</keyword>
<protein>
    <recommendedName>
        <fullName evidence="9">4,4'-diaponeurosporenoate glycosyltransferase</fullName>
    </recommendedName>
</protein>
<evidence type="ECO:0000313" key="11">
    <source>
        <dbReference type="EMBL" id="SMX96885.1"/>
    </source>
</evidence>
<evidence type="ECO:0000256" key="5">
    <source>
        <dbReference type="ARBA" id="ARBA00023136"/>
    </source>
</evidence>
<evidence type="ECO:0000256" key="4">
    <source>
        <dbReference type="ARBA" id="ARBA00022679"/>
    </source>
</evidence>
<dbReference type="GO" id="GO:0016757">
    <property type="term" value="F:glycosyltransferase activity"/>
    <property type="evidence" value="ECO:0007669"/>
    <property type="project" value="UniProtKB-KW"/>
</dbReference>
<gene>
    <name evidence="11" type="ORF">BLIN9172_02990</name>
</gene>
<evidence type="ECO:0000313" key="12">
    <source>
        <dbReference type="Proteomes" id="UP000234641"/>
    </source>
</evidence>
<dbReference type="PANTHER" id="PTHR43646">
    <property type="entry name" value="GLYCOSYLTRANSFERASE"/>
    <property type="match status" value="1"/>
</dbReference>
<comment type="similarity">
    <text evidence="8">Belongs to the glycosyltransferase 2 family. CrtQ subfamily.</text>
</comment>
<dbReference type="InterPro" id="IPR001173">
    <property type="entry name" value="Glyco_trans_2-like"/>
</dbReference>
<evidence type="ECO:0000259" key="10">
    <source>
        <dbReference type="Pfam" id="PF00535"/>
    </source>
</evidence>
<evidence type="ECO:0000256" key="1">
    <source>
        <dbReference type="ARBA" id="ARBA00004236"/>
    </source>
</evidence>
<evidence type="ECO:0000256" key="3">
    <source>
        <dbReference type="ARBA" id="ARBA00022676"/>
    </source>
</evidence>
<proteinExistence type="inferred from homology"/>
<comment type="subcellular location">
    <subcellularLocation>
        <location evidence="1">Cell membrane</location>
    </subcellularLocation>
</comment>
<dbReference type="EMBL" id="FXYY01000025">
    <property type="protein sequence ID" value="SMX96885.1"/>
    <property type="molecule type" value="Genomic_DNA"/>
</dbReference>
<evidence type="ECO:0000256" key="9">
    <source>
        <dbReference type="ARBA" id="ARBA00040345"/>
    </source>
</evidence>
<evidence type="ECO:0000256" key="6">
    <source>
        <dbReference type="ARBA" id="ARBA00037281"/>
    </source>
</evidence>
<dbReference type="InterPro" id="IPR029044">
    <property type="entry name" value="Nucleotide-diphossugar_trans"/>
</dbReference>
<comment type="function">
    <text evidence="6">Catalyzes the glycosylation of 4,4'-diaponeurosporenoate, i.e. the esterification of glucose at the C1'' position with the carboxyl group of 4,4'-diaponeurosporenic acid, to form glycosyl-4,4'-diaponeurosporenoate. This is a step in the biosynthesis of staphyloxanthin, an orange pigment present in most staphylococci strains.</text>
</comment>
<dbReference type="Proteomes" id="UP000234641">
    <property type="component" value="Unassembled WGS sequence"/>
</dbReference>
<dbReference type="AlphaFoldDB" id="A0A2H1KAQ5"/>
<evidence type="ECO:0000256" key="7">
    <source>
        <dbReference type="ARBA" id="ARBA00037904"/>
    </source>
</evidence>
<dbReference type="RefSeq" id="WP_101555744.1">
    <property type="nucleotide sequence ID" value="NZ_FXYY01000025.1"/>
</dbReference>
<comment type="pathway">
    <text evidence="7">Carotenoid biosynthesis; staphyloxanthin biosynthesis; staphyloxanthin from farnesyl diphosphate: step 4/5.</text>
</comment>